<dbReference type="PANTHER" id="PTHR10584">
    <property type="entry name" value="SUGAR KINASE"/>
    <property type="match status" value="1"/>
</dbReference>
<dbReference type="PANTHER" id="PTHR10584:SF166">
    <property type="entry name" value="RIBOKINASE"/>
    <property type="match status" value="1"/>
</dbReference>
<feature type="binding site" evidence="9">
    <location>
        <position position="267"/>
    </location>
    <ligand>
        <name>K(+)</name>
        <dbReference type="ChEBI" id="CHEBI:29103"/>
    </ligand>
</feature>
<keyword evidence="5 9" id="KW-0067">ATP-binding</keyword>
<feature type="binding site" evidence="9">
    <location>
        <position position="272"/>
    </location>
    <ligand>
        <name>K(+)</name>
        <dbReference type="ChEBI" id="CHEBI:29103"/>
    </ligand>
</feature>
<evidence type="ECO:0000256" key="5">
    <source>
        <dbReference type="ARBA" id="ARBA00022840"/>
    </source>
</evidence>
<keyword evidence="8 9" id="KW-0119">Carbohydrate metabolism</keyword>
<feature type="domain" description="Carbohydrate kinase PfkB" evidence="10">
    <location>
        <begin position="3"/>
        <end position="280"/>
    </location>
</feature>
<feature type="binding site" evidence="9">
    <location>
        <position position="237"/>
    </location>
    <ligand>
        <name>substrate</name>
    </ligand>
</feature>
<dbReference type="GO" id="GO:0046872">
    <property type="term" value="F:metal ion binding"/>
    <property type="evidence" value="ECO:0007669"/>
    <property type="project" value="UniProtKB-KW"/>
</dbReference>
<evidence type="ECO:0000256" key="4">
    <source>
        <dbReference type="ARBA" id="ARBA00022777"/>
    </source>
</evidence>
<dbReference type="GO" id="GO:0004747">
    <property type="term" value="F:ribokinase activity"/>
    <property type="evidence" value="ECO:0007669"/>
    <property type="project" value="UniProtKB-UniRule"/>
</dbReference>
<dbReference type="GO" id="GO:0005829">
    <property type="term" value="C:cytosol"/>
    <property type="evidence" value="ECO:0007669"/>
    <property type="project" value="TreeGrafter"/>
</dbReference>
<feature type="binding site" evidence="9">
    <location>
        <position position="129"/>
    </location>
    <ligand>
        <name>substrate</name>
    </ligand>
</feature>
<dbReference type="EC" id="2.7.1.15" evidence="9"/>
<dbReference type="AlphaFoldDB" id="A0AAU7UG64"/>
<keyword evidence="9" id="KW-0963">Cytoplasm</keyword>
<dbReference type="InterPro" id="IPR002139">
    <property type="entry name" value="Ribo/fructo_kinase"/>
</dbReference>
<evidence type="ECO:0000256" key="7">
    <source>
        <dbReference type="ARBA" id="ARBA00022958"/>
    </source>
</evidence>
<dbReference type="EMBL" id="CP158300">
    <property type="protein sequence ID" value="XBV87541.1"/>
    <property type="molecule type" value="Genomic_DNA"/>
</dbReference>
<evidence type="ECO:0000313" key="11">
    <source>
        <dbReference type="EMBL" id="XBV87541.1"/>
    </source>
</evidence>
<sequence length="288" mass="28721">MAGSANVDFLTPVPHIPAPGETVLGEGYSTAPGGKGANQAVAAGRIGGAVALLAALGQDAFAPLLRASLQASGVQDLTVTVDAPTGAAFISVAAGGENAITVASGANARLAPGHLPALDGVSWLVLQLEVPLETSLAYARQARARGASVLLNAAPARALPDELLRCIDLLVVNEGELEALAGVSGPVETQLETVRQRGPGTVLVTLGERGSVALDPSGLQHCPAHPVQVQDTTGAGDTYVGVLAAALHDGKALAEAMRRASVAAALACTRPGAQPSMPTRAELDAALA</sequence>
<dbReference type="Gene3D" id="3.40.1190.20">
    <property type="match status" value="1"/>
</dbReference>
<dbReference type="PRINTS" id="PR00990">
    <property type="entry name" value="RIBOKINASE"/>
</dbReference>
<keyword evidence="2 9" id="KW-0479">Metal-binding</keyword>
<keyword evidence="6 9" id="KW-0460">Magnesium</keyword>
<keyword evidence="4 9" id="KW-0418">Kinase</keyword>
<evidence type="ECO:0000256" key="2">
    <source>
        <dbReference type="ARBA" id="ARBA00022723"/>
    </source>
</evidence>
<dbReference type="Pfam" id="PF00294">
    <property type="entry name" value="PfkB"/>
    <property type="match status" value="1"/>
</dbReference>
<feature type="binding site" evidence="9">
    <location>
        <position position="231"/>
    </location>
    <ligand>
        <name>K(+)</name>
        <dbReference type="ChEBI" id="CHEBI:29103"/>
    </ligand>
</feature>
<dbReference type="InterPro" id="IPR011877">
    <property type="entry name" value="Ribokinase"/>
</dbReference>
<evidence type="ECO:0000256" key="9">
    <source>
        <dbReference type="HAMAP-Rule" id="MF_01987"/>
    </source>
</evidence>
<comment type="subcellular location">
    <subcellularLocation>
        <location evidence="9">Cytoplasm</location>
    </subcellularLocation>
</comment>
<feature type="binding site" evidence="9">
    <location>
        <begin position="205"/>
        <end position="210"/>
    </location>
    <ligand>
        <name>ATP</name>
        <dbReference type="ChEBI" id="CHEBI:30616"/>
    </ligand>
</feature>
<dbReference type="HAMAP" id="MF_01987">
    <property type="entry name" value="Ribokinase"/>
    <property type="match status" value="1"/>
</dbReference>
<evidence type="ECO:0000256" key="1">
    <source>
        <dbReference type="ARBA" id="ARBA00022679"/>
    </source>
</evidence>
<comment type="cofactor">
    <cofactor evidence="9">
        <name>Mg(2+)</name>
        <dbReference type="ChEBI" id="CHEBI:18420"/>
    </cofactor>
    <text evidence="9">Requires a divalent cation, most likely magnesium in vivo, as an electrophilic catalyst to aid phosphoryl group transfer. It is the chelate of the metal and the nucleotide that is the actual substrate.</text>
</comment>
<comment type="activity regulation">
    <text evidence="9">Activated by a monovalent cation that binds near, but not in, the active site. The most likely occupant of the site in vivo is potassium. Ion binding induces a conformational change that may alter substrate affinity.</text>
</comment>
<dbReference type="InterPro" id="IPR011611">
    <property type="entry name" value="PfkB_dom"/>
</dbReference>
<dbReference type="KEGG" id="dsc:ABOD76_20425"/>
<organism evidence="11">
    <name type="scientific">Deinococcus sonorensis KR-87</name>
    <dbReference type="NCBI Taxonomy" id="694439"/>
    <lineage>
        <taxon>Bacteria</taxon>
        <taxon>Thermotogati</taxon>
        <taxon>Deinococcota</taxon>
        <taxon>Deinococci</taxon>
        <taxon>Deinococcales</taxon>
        <taxon>Deinococcaceae</taxon>
        <taxon>Deinococcus</taxon>
    </lineage>
</organism>
<gene>
    <name evidence="9" type="primary">rbsK</name>
    <name evidence="11" type="ORF">ABOD76_20425</name>
</gene>
<reference evidence="11" key="1">
    <citation type="submission" date="2024-06" db="EMBL/GenBank/DDBJ databases">
        <title>Draft Genome Sequence of Deinococcus sonorensis Type Strain KR-87, a Biofilm Producing Representative of the Genus Deinococcus.</title>
        <authorList>
            <person name="Boren L.S."/>
            <person name="Grosso R.A."/>
            <person name="Hugenberg-Cox A.N."/>
            <person name="Hill J.T.E."/>
            <person name="Albert C.M."/>
            <person name="Tuohy J.M."/>
        </authorList>
    </citation>
    <scope>NUCLEOTIDE SEQUENCE</scope>
    <source>
        <strain evidence="11">KR-87</strain>
        <plasmid evidence="11">pDson02</plasmid>
    </source>
</reference>
<accession>A0AAU7UG64</accession>
<dbReference type="GO" id="GO:0019303">
    <property type="term" value="P:D-ribose catabolic process"/>
    <property type="evidence" value="ECO:0007669"/>
    <property type="project" value="UniProtKB-UniRule"/>
</dbReference>
<evidence type="ECO:0000256" key="3">
    <source>
        <dbReference type="ARBA" id="ARBA00022741"/>
    </source>
</evidence>
<feature type="binding site" evidence="9">
    <location>
        <position position="270"/>
    </location>
    <ligand>
        <name>K(+)</name>
        <dbReference type="ChEBI" id="CHEBI:29103"/>
    </ligand>
</feature>
<protein>
    <recommendedName>
        <fullName evidence="9">Ribokinase</fullName>
        <shortName evidence="9">RK</shortName>
        <ecNumber evidence="9">2.7.1.15</ecNumber>
    </recommendedName>
</protein>
<comment type="catalytic activity">
    <reaction evidence="9">
        <text>D-ribose + ATP = D-ribose 5-phosphate + ADP + H(+)</text>
        <dbReference type="Rhea" id="RHEA:13697"/>
        <dbReference type="ChEBI" id="CHEBI:15378"/>
        <dbReference type="ChEBI" id="CHEBI:30616"/>
        <dbReference type="ChEBI" id="CHEBI:47013"/>
        <dbReference type="ChEBI" id="CHEBI:78346"/>
        <dbReference type="ChEBI" id="CHEBI:456216"/>
        <dbReference type="EC" id="2.7.1.15"/>
    </reaction>
</comment>
<dbReference type="GO" id="GO:0005524">
    <property type="term" value="F:ATP binding"/>
    <property type="evidence" value="ECO:0007669"/>
    <property type="project" value="UniProtKB-UniRule"/>
</dbReference>
<feature type="binding site" evidence="9">
    <location>
        <position position="173"/>
    </location>
    <ligand>
        <name>ATP</name>
        <dbReference type="ChEBI" id="CHEBI:30616"/>
    </ligand>
</feature>
<feature type="binding site" evidence="9">
    <location>
        <begin position="34"/>
        <end position="38"/>
    </location>
    <ligand>
        <name>substrate</name>
    </ligand>
</feature>
<feature type="active site" description="Proton acceptor" evidence="9">
    <location>
        <position position="237"/>
    </location>
</feature>
<feature type="binding site" evidence="9">
    <location>
        <position position="233"/>
    </location>
    <ligand>
        <name>K(+)</name>
        <dbReference type="ChEBI" id="CHEBI:29103"/>
    </ligand>
</feature>
<comment type="function">
    <text evidence="9">Catalyzes the phosphorylation of ribose at O-5 in a reaction requiring ATP and magnesium. The resulting D-ribose-5-phosphate can then be used either for sythesis of nucleotides, histidine, and tryptophan, or as a component of the pentose phosphate pathway.</text>
</comment>
<comment type="pathway">
    <text evidence="9">Carbohydrate metabolism; D-ribose degradation; D-ribose 5-phosphate from beta-D-ribopyranose: step 2/2.</text>
</comment>
<comment type="caution">
    <text evidence="9">Lacks conserved residue(s) required for the propagation of feature annotation.</text>
</comment>
<dbReference type="RefSeq" id="WP_350245690.1">
    <property type="nucleotide sequence ID" value="NZ_CP158300.1"/>
</dbReference>
<geneLocation type="plasmid" evidence="11">
    <name>pDson02</name>
</geneLocation>
<feature type="binding site" evidence="9">
    <location>
        <position position="276"/>
    </location>
    <ligand>
        <name>K(+)</name>
        <dbReference type="ChEBI" id="CHEBI:29103"/>
    </ligand>
</feature>
<dbReference type="SUPFAM" id="SSF53613">
    <property type="entry name" value="Ribokinase-like"/>
    <property type="match status" value="1"/>
</dbReference>
<evidence type="ECO:0000256" key="8">
    <source>
        <dbReference type="ARBA" id="ARBA00023277"/>
    </source>
</evidence>
<keyword evidence="1 9" id="KW-0808">Transferase</keyword>
<dbReference type="CDD" id="cd01174">
    <property type="entry name" value="ribokinase"/>
    <property type="match status" value="1"/>
</dbReference>
<keyword evidence="3 9" id="KW-0547">Nucleotide-binding</keyword>
<evidence type="ECO:0000259" key="10">
    <source>
        <dbReference type="Pfam" id="PF00294"/>
    </source>
</evidence>
<keyword evidence="11" id="KW-0614">Plasmid</keyword>
<proteinExistence type="inferred from homology"/>
<feature type="binding site" evidence="9">
    <location>
        <begin position="6"/>
        <end position="8"/>
    </location>
    <ligand>
        <name>substrate</name>
    </ligand>
</feature>
<keyword evidence="7 9" id="KW-0630">Potassium</keyword>
<feature type="binding site" evidence="9">
    <location>
        <begin position="236"/>
        <end position="237"/>
    </location>
    <ligand>
        <name>ATP</name>
        <dbReference type="ChEBI" id="CHEBI:30616"/>
    </ligand>
</feature>
<evidence type="ECO:0000256" key="6">
    <source>
        <dbReference type="ARBA" id="ARBA00022842"/>
    </source>
</evidence>
<dbReference type="InterPro" id="IPR029056">
    <property type="entry name" value="Ribokinase-like"/>
</dbReference>
<comment type="similarity">
    <text evidence="9">Belongs to the carbohydrate kinase PfkB family. Ribokinase subfamily.</text>
</comment>
<comment type="subunit">
    <text evidence="9">Homodimer.</text>
</comment>
<name>A0AAU7UG64_9DEIO</name>